<accession>A0A0N5BJV9</accession>
<name>A0A0N5BJV9_STREA</name>
<dbReference type="Proteomes" id="UP000046392">
    <property type="component" value="Unplaced"/>
</dbReference>
<sequence>MRFFTTFIIFIIILTFNILTESLHYVFNGDLLLTVYGKPNCEGNEEKVTIELKNNCGIKQTLRDRKCGSEFSIYQHRFPHNTPLEDISVRFTFSNGNSKRYVFKHIVSDCTNNVNIEKTFERNGNDIRCVLEDI</sequence>
<reference evidence="2" key="1">
    <citation type="submission" date="2017-02" db="UniProtKB">
        <authorList>
            <consortium name="WormBaseParasite"/>
        </authorList>
    </citation>
    <scope>IDENTIFICATION</scope>
</reference>
<organism evidence="1 2">
    <name type="scientific">Strongyloides papillosus</name>
    <name type="common">Intestinal threadworm</name>
    <dbReference type="NCBI Taxonomy" id="174720"/>
    <lineage>
        <taxon>Eukaryota</taxon>
        <taxon>Metazoa</taxon>
        <taxon>Ecdysozoa</taxon>
        <taxon>Nematoda</taxon>
        <taxon>Chromadorea</taxon>
        <taxon>Rhabditida</taxon>
        <taxon>Tylenchina</taxon>
        <taxon>Panagrolaimomorpha</taxon>
        <taxon>Strongyloidoidea</taxon>
        <taxon>Strongyloididae</taxon>
        <taxon>Strongyloides</taxon>
    </lineage>
</organism>
<dbReference type="WBParaSite" id="SPAL_0000622600.1">
    <property type="protein sequence ID" value="SPAL_0000622600.1"/>
    <property type="gene ID" value="SPAL_0000622600"/>
</dbReference>
<evidence type="ECO:0000313" key="1">
    <source>
        <dbReference type="Proteomes" id="UP000046392"/>
    </source>
</evidence>
<keyword evidence="1" id="KW-1185">Reference proteome</keyword>
<evidence type="ECO:0000313" key="2">
    <source>
        <dbReference type="WBParaSite" id="SPAL_0000622600.1"/>
    </source>
</evidence>
<protein>
    <submittedName>
        <fullName evidence="2">ZP domain-containing protein</fullName>
    </submittedName>
</protein>
<dbReference type="AlphaFoldDB" id="A0A0N5BJV9"/>
<proteinExistence type="predicted"/>